<comment type="caution">
    <text evidence="2">The sequence shown here is derived from an EMBL/GenBank/DDBJ whole genome shotgun (WGS) entry which is preliminary data.</text>
</comment>
<proteinExistence type="predicted"/>
<gene>
    <name evidence="2" type="ORF">B5V03_23850</name>
</gene>
<name>A0A4Q1UWQ5_9BRAD</name>
<accession>A0A4Q1UWQ5</accession>
<keyword evidence="3" id="KW-1185">Reference proteome</keyword>
<evidence type="ECO:0008006" key="4">
    <source>
        <dbReference type="Google" id="ProtNLM"/>
    </source>
</evidence>
<evidence type="ECO:0000313" key="2">
    <source>
        <dbReference type="EMBL" id="RXT42983.1"/>
    </source>
</evidence>
<dbReference type="Proteomes" id="UP000290819">
    <property type="component" value="Unassembled WGS sequence"/>
</dbReference>
<sequence>MSGPQTGFFDNLLAAARENPLSAALIGGGALWLLVGDEKLKGAARSAANVASDVVDSGANNLRATASGLQRTAAPPTAPEMDHEGSGARGTIHAAAETAAGSMSDAADSVRDRFDEGVAYAREQFAKMGNPLPTEDTLAKAQSSLGDLMERQPLVIGAVGLAIGAALASSFRTSQLEDDYIGGVSDEVKDDLGRRGSAVSNALREAADTLVAEASDMGAEAVDRVKQVGTDATRAAKEKAKQL</sequence>
<dbReference type="RefSeq" id="WP_129272864.1">
    <property type="nucleotide sequence ID" value="NZ_MZXW01000031.1"/>
</dbReference>
<protein>
    <recommendedName>
        <fullName evidence="4">DUF3618 domain-containing protein</fullName>
    </recommendedName>
</protein>
<evidence type="ECO:0000256" key="1">
    <source>
        <dbReference type="SAM" id="MobiDB-lite"/>
    </source>
</evidence>
<feature type="region of interest" description="Disordered" evidence="1">
    <location>
        <begin position="66"/>
        <end position="89"/>
    </location>
</feature>
<dbReference type="OrthoDB" id="8250650at2"/>
<evidence type="ECO:0000313" key="3">
    <source>
        <dbReference type="Proteomes" id="UP000290819"/>
    </source>
</evidence>
<dbReference type="EMBL" id="MZXW01000031">
    <property type="protein sequence ID" value="RXT42983.1"/>
    <property type="molecule type" value="Genomic_DNA"/>
</dbReference>
<reference evidence="2 3" key="1">
    <citation type="submission" date="2017-03" db="EMBL/GenBank/DDBJ databases">
        <authorList>
            <person name="Safronova V.I."/>
            <person name="Sazanova A.L."/>
            <person name="Chirak E.R."/>
        </authorList>
    </citation>
    <scope>NUCLEOTIDE SEQUENCE [LARGE SCALE GENOMIC DNA]</scope>
    <source>
        <strain evidence="2 3">Opo-243</strain>
    </source>
</reference>
<organism evidence="2 3">
    <name type="scientific">Bradyrhizobium betae</name>
    <dbReference type="NCBI Taxonomy" id="244734"/>
    <lineage>
        <taxon>Bacteria</taxon>
        <taxon>Pseudomonadati</taxon>
        <taxon>Pseudomonadota</taxon>
        <taxon>Alphaproteobacteria</taxon>
        <taxon>Hyphomicrobiales</taxon>
        <taxon>Nitrobacteraceae</taxon>
        <taxon>Bradyrhizobium</taxon>
    </lineage>
</organism>
<dbReference type="AlphaFoldDB" id="A0A4Q1UWQ5"/>